<reference evidence="2 3" key="1">
    <citation type="journal article" date="2014" name="Am. J. Bot.">
        <title>Genome assembly and annotation for red clover (Trifolium pratense; Fabaceae).</title>
        <authorList>
            <person name="Istvanek J."/>
            <person name="Jaros M."/>
            <person name="Krenek A."/>
            <person name="Repkova J."/>
        </authorList>
    </citation>
    <scope>NUCLEOTIDE SEQUENCE [LARGE SCALE GENOMIC DNA]</scope>
    <source>
        <strain evidence="3">cv. Tatra</strain>
        <tissue evidence="2">Young leaves</tissue>
    </source>
</reference>
<protein>
    <recommendedName>
        <fullName evidence="1">C2 NT-type domain-containing protein</fullName>
    </recommendedName>
</protein>
<dbReference type="PROSITE" id="PS51840">
    <property type="entry name" value="C2_NT"/>
    <property type="match status" value="1"/>
</dbReference>
<sequence length="167" mass="18911">MVVKMMKWRPWPPPISRKYQVKLLIKTLRGCCIDLSPENTFAVEIRWKGPKLALSSLRRNAVVRNFTGESHVRRVDQDENDVVLWDEEFISFVNLSANKDNSFHPWEIAFTVFNGLNQRPKTKIPVVGTASLNLAEFASVIDQKDFDLSIPLTLPGGSSVEPSLSLT</sequence>
<proteinExistence type="predicted"/>
<dbReference type="InterPro" id="IPR019448">
    <property type="entry name" value="NT-C2"/>
</dbReference>
<dbReference type="Pfam" id="PF10358">
    <property type="entry name" value="NT-C2"/>
    <property type="match status" value="1"/>
</dbReference>
<dbReference type="AlphaFoldDB" id="A0A2K3M7Z5"/>
<reference evidence="2 3" key="2">
    <citation type="journal article" date="2017" name="Front. Plant Sci.">
        <title>Gene Classification and Mining of Molecular Markers Useful in Red Clover (Trifolium pratense) Breeding.</title>
        <authorList>
            <person name="Istvanek J."/>
            <person name="Dluhosova J."/>
            <person name="Dluhos P."/>
            <person name="Patkova L."/>
            <person name="Nedelnik J."/>
            <person name="Repkova J."/>
        </authorList>
    </citation>
    <scope>NUCLEOTIDE SEQUENCE [LARGE SCALE GENOMIC DNA]</scope>
    <source>
        <strain evidence="3">cv. Tatra</strain>
        <tissue evidence="2">Young leaves</tissue>
    </source>
</reference>
<gene>
    <name evidence="2" type="ORF">L195_g042978</name>
</gene>
<evidence type="ECO:0000259" key="1">
    <source>
        <dbReference type="PROSITE" id="PS51840"/>
    </source>
</evidence>
<name>A0A2K3M7Z5_TRIPR</name>
<accession>A0A2K3M7Z5</accession>
<dbReference type="PANTHER" id="PTHR31182">
    <property type="entry name" value="C2 NT-TYPE DOMAIN-CONTAINING PROTEIN"/>
    <property type="match status" value="1"/>
</dbReference>
<dbReference type="Proteomes" id="UP000236291">
    <property type="component" value="Unassembled WGS sequence"/>
</dbReference>
<comment type="caution">
    <text evidence="2">The sequence shown here is derived from an EMBL/GenBank/DDBJ whole genome shotgun (WGS) entry which is preliminary data.</text>
</comment>
<evidence type="ECO:0000313" key="3">
    <source>
        <dbReference type="Proteomes" id="UP000236291"/>
    </source>
</evidence>
<dbReference type="EMBL" id="ASHM01052423">
    <property type="protein sequence ID" value="PNX86895.1"/>
    <property type="molecule type" value="Genomic_DNA"/>
</dbReference>
<evidence type="ECO:0000313" key="2">
    <source>
        <dbReference type="EMBL" id="PNX86895.1"/>
    </source>
</evidence>
<dbReference type="STRING" id="57577.A0A2K3M7Z5"/>
<organism evidence="2 3">
    <name type="scientific">Trifolium pratense</name>
    <name type="common">Red clover</name>
    <dbReference type="NCBI Taxonomy" id="57577"/>
    <lineage>
        <taxon>Eukaryota</taxon>
        <taxon>Viridiplantae</taxon>
        <taxon>Streptophyta</taxon>
        <taxon>Embryophyta</taxon>
        <taxon>Tracheophyta</taxon>
        <taxon>Spermatophyta</taxon>
        <taxon>Magnoliopsida</taxon>
        <taxon>eudicotyledons</taxon>
        <taxon>Gunneridae</taxon>
        <taxon>Pentapetalae</taxon>
        <taxon>rosids</taxon>
        <taxon>fabids</taxon>
        <taxon>Fabales</taxon>
        <taxon>Fabaceae</taxon>
        <taxon>Papilionoideae</taxon>
        <taxon>50 kb inversion clade</taxon>
        <taxon>NPAAA clade</taxon>
        <taxon>Hologalegina</taxon>
        <taxon>IRL clade</taxon>
        <taxon>Trifolieae</taxon>
        <taxon>Trifolium</taxon>
    </lineage>
</organism>
<feature type="domain" description="C2 NT-type" evidence="1">
    <location>
        <begin position="9"/>
        <end position="167"/>
    </location>
</feature>
<dbReference type="PANTHER" id="PTHR31182:SF15">
    <property type="entry name" value="F26K24.5 PROTEIN"/>
    <property type="match status" value="1"/>
</dbReference>
<feature type="non-terminal residue" evidence="2">
    <location>
        <position position="167"/>
    </location>
</feature>